<proteinExistence type="predicted"/>
<dbReference type="PROSITE" id="PS50240">
    <property type="entry name" value="TRYPSIN_DOM"/>
    <property type="match status" value="1"/>
</dbReference>
<dbReference type="FunFam" id="2.40.10.10:FF:000003">
    <property type="entry name" value="Transmembrane serine protease 3"/>
    <property type="match status" value="1"/>
</dbReference>
<name>A0A3B4ZVB8_9TELE</name>
<sequence length="302" mass="32959">MSVQLSSFSVFVFVSTSGVAVCSPLVFFFFNCTVNTDTLRVVNGVEAIPHSWPWQVSMQVTSIPATLMLPIPYMHGCGGSLIHEEWILTAAHCFIPSFWRMCLGKHHMNSSMDVPSAEECYKVDGIIRHAGFVYEQDNTDITNDIALVHLAEPVNMTREISPVCLPKPGIVVPAGTSCFVTGWGDEKGTSSHTLQLAALPIIDFQTCSKPAYWWDTLRPSMICAGYESPDELKSACQGDSGGPLACSTGGSTPTWEVHGIVSFGAQGCIKDKKPSVFTRVSAFSDWIDDNIKKFVYESGKTI</sequence>
<dbReference type="GO" id="GO:0006508">
    <property type="term" value="P:proteolysis"/>
    <property type="evidence" value="ECO:0007669"/>
    <property type="project" value="UniProtKB-KW"/>
</dbReference>
<dbReference type="GeneTree" id="ENSGT01030000234528"/>
<dbReference type="InterPro" id="IPR001314">
    <property type="entry name" value="Peptidase_S1A"/>
</dbReference>
<dbReference type="PANTHER" id="PTHR24257:SF10">
    <property type="entry name" value="ELASTASE-1"/>
    <property type="match status" value="1"/>
</dbReference>
<dbReference type="InterPro" id="IPR043504">
    <property type="entry name" value="Peptidase_S1_PA_chymotrypsin"/>
</dbReference>
<evidence type="ECO:0000259" key="6">
    <source>
        <dbReference type="PROSITE" id="PS50240"/>
    </source>
</evidence>
<dbReference type="InterPro" id="IPR001254">
    <property type="entry name" value="Trypsin_dom"/>
</dbReference>
<dbReference type="GO" id="GO:0005615">
    <property type="term" value="C:extracellular space"/>
    <property type="evidence" value="ECO:0007669"/>
    <property type="project" value="TreeGrafter"/>
</dbReference>
<dbReference type="InterPro" id="IPR050850">
    <property type="entry name" value="Peptidase_S1_Elastase_sf"/>
</dbReference>
<dbReference type="Gene3D" id="2.40.10.10">
    <property type="entry name" value="Trypsin-like serine proteases"/>
    <property type="match status" value="1"/>
</dbReference>
<feature type="domain" description="Peptidase S1" evidence="6">
    <location>
        <begin position="41"/>
        <end position="292"/>
    </location>
</feature>
<evidence type="ECO:0000256" key="5">
    <source>
        <dbReference type="RuleBase" id="RU363034"/>
    </source>
</evidence>
<reference evidence="7" key="1">
    <citation type="submission" date="2023-09" db="UniProtKB">
        <authorList>
            <consortium name="Ensembl"/>
        </authorList>
    </citation>
    <scope>IDENTIFICATION</scope>
</reference>
<keyword evidence="4" id="KW-1015">Disulfide bond</keyword>
<dbReference type="CDD" id="cd00190">
    <property type="entry name" value="Tryp_SPc"/>
    <property type="match status" value="1"/>
</dbReference>
<dbReference type="Ensembl" id="ENSSPAT00000011941.1">
    <property type="protein sequence ID" value="ENSSPAP00000011736.1"/>
    <property type="gene ID" value="ENSSPAG00000007940.1"/>
</dbReference>
<dbReference type="Pfam" id="PF00089">
    <property type="entry name" value="Trypsin"/>
    <property type="match status" value="1"/>
</dbReference>
<evidence type="ECO:0000256" key="1">
    <source>
        <dbReference type="ARBA" id="ARBA00022670"/>
    </source>
</evidence>
<dbReference type="PROSITE" id="PS00134">
    <property type="entry name" value="TRYPSIN_HIS"/>
    <property type="match status" value="1"/>
</dbReference>
<accession>A0A3B4ZVB8</accession>
<evidence type="ECO:0000256" key="2">
    <source>
        <dbReference type="ARBA" id="ARBA00022801"/>
    </source>
</evidence>
<keyword evidence="1 5" id="KW-0645">Protease</keyword>
<keyword evidence="2 5" id="KW-0378">Hydrolase</keyword>
<evidence type="ECO:0000256" key="3">
    <source>
        <dbReference type="ARBA" id="ARBA00022825"/>
    </source>
</evidence>
<dbReference type="GO" id="GO:0004252">
    <property type="term" value="F:serine-type endopeptidase activity"/>
    <property type="evidence" value="ECO:0007669"/>
    <property type="project" value="InterPro"/>
</dbReference>
<protein>
    <recommendedName>
        <fullName evidence="6">Peptidase S1 domain-containing protein</fullName>
    </recommendedName>
</protein>
<dbReference type="PRINTS" id="PR00722">
    <property type="entry name" value="CHYMOTRYPSIN"/>
</dbReference>
<keyword evidence="3 5" id="KW-0720">Serine protease</keyword>
<dbReference type="AlphaFoldDB" id="A0A3B4ZVB8"/>
<evidence type="ECO:0000256" key="4">
    <source>
        <dbReference type="ARBA" id="ARBA00023157"/>
    </source>
</evidence>
<dbReference type="SUPFAM" id="SSF50494">
    <property type="entry name" value="Trypsin-like serine proteases"/>
    <property type="match status" value="1"/>
</dbReference>
<dbReference type="SMART" id="SM00020">
    <property type="entry name" value="Tryp_SPc"/>
    <property type="match status" value="1"/>
</dbReference>
<dbReference type="InterPro" id="IPR009003">
    <property type="entry name" value="Peptidase_S1_PA"/>
</dbReference>
<dbReference type="InterPro" id="IPR018114">
    <property type="entry name" value="TRYPSIN_HIS"/>
</dbReference>
<organism evidence="7">
    <name type="scientific">Stegastes partitus</name>
    <name type="common">bicolor damselfish</name>
    <dbReference type="NCBI Taxonomy" id="144197"/>
    <lineage>
        <taxon>Eukaryota</taxon>
        <taxon>Metazoa</taxon>
        <taxon>Chordata</taxon>
        <taxon>Craniata</taxon>
        <taxon>Vertebrata</taxon>
        <taxon>Euteleostomi</taxon>
        <taxon>Actinopterygii</taxon>
        <taxon>Neopterygii</taxon>
        <taxon>Teleostei</taxon>
        <taxon>Neoteleostei</taxon>
        <taxon>Acanthomorphata</taxon>
        <taxon>Ovalentaria</taxon>
        <taxon>Pomacentridae</taxon>
        <taxon>Stegastes</taxon>
    </lineage>
</organism>
<dbReference type="InterPro" id="IPR033116">
    <property type="entry name" value="TRYPSIN_SER"/>
</dbReference>
<dbReference type="PANTHER" id="PTHR24257">
    <property type="entry name" value="CHYMOTRYPSIN-LIKE ELASTASE FAMILY MEMBER"/>
    <property type="match status" value="1"/>
</dbReference>
<dbReference type="PROSITE" id="PS00135">
    <property type="entry name" value="TRYPSIN_SER"/>
    <property type="match status" value="1"/>
</dbReference>
<evidence type="ECO:0000313" key="7">
    <source>
        <dbReference type="Ensembl" id="ENSSPAP00000011736.1"/>
    </source>
</evidence>